<accession>A0ACC5XR98</accession>
<proteinExistence type="predicted"/>
<evidence type="ECO:0000313" key="1">
    <source>
        <dbReference type="EMBL" id="MCI4393648.1"/>
    </source>
</evidence>
<organism evidence="1 2">
    <name type="scientific">Pangasianodon gigas</name>
    <name type="common">Mekong giant catfish</name>
    <name type="synonym">Pangasius gigas</name>
    <dbReference type="NCBI Taxonomy" id="30993"/>
    <lineage>
        <taxon>Eukaryota</taxon>
        <taxon>Metazoa</taxon>
        <taxon>Chordata</taxon>
        <taxon>Craniata</taxon>
        <taxon>Vertebrata</taxon>
        <taxon>Euteleostomi</taxon>
        <taxon>Actinopterygii</taxon>
        <taxon>Neopterygii</taxon>
        <taxon>Teleostei</taxon>
        <taxon>Ostariophysi</taxon>
        <taxon>Siluriformes</taxon>
        <taxon>Pangasiidae</taxon>
        <taxon>Pangasianodon</taxon>
    </lineage>
</organism>
<comment type="caution">
    <text evidence="1">The sequence shown here is derived from an EMBL/GenBank/DDBJ whole genome shotgun (WGS) entry which is preliminary data.</text>
</comment>
<sequence>MSLYCEVYVTNKGFFYCLKSQCGRFWAHQCIASSPHGNALSSLRFLSTAAELARSKYGFSLNNKLYCCFNFGGTFNAMTDGLLGVVSEAERNSFPTLSQLSENDVDNIWANVSAFIERQMSMQKGVCIAGLGVFTFSQQKLDVGNKYVLYQRPVFILTEKLRQSHGLKQTKPLAAAGDIPVVQLNFTALSMDSPFERDVVEGCVREMLLLLLRAVAAQRTVFLIFRGIGILSIRHSNVKMRFYRDFISSMDGSGTLLWALTNRPGTSISVVSGKLSSLQHPGSCNAITFPKISSGKALREEEEEYEGSAPKLYDRQEENRKESRLSAQPEFRPSTAKANGNISGDNQETEFPLETMERHAKAPQPPDGTAEKVEVKREAAYPSQACLDHTRAGQELCYLCMQRAQRNVPLYLAEERRRQDKEEEKLLLLAQKHKDEQFLQTEQAKQEQKRQDNKKMAAFNLGVAETLKAKKSAKSSQFEGSYVLGRRPVTPPRLLKQRFYMQELTEQLTQRRLNHTQRCQDQELSEQLHQIQLADEFSKLKAQEHFQKKEKIKRLQKALDIQLEHRNPGLPARQPDSDGPVFGVRDGAPAFLAEQKERAQKVCEEQIKAACNKRKEALCSWLSEQRKERDMLQRNHQELIADRIASYERLKNLRTALEDTWSRSADLKHCRELEESAFIRSGGRLLIDQCEQYRRCFQCKRKTTNCGESNIWKESHYIPGSRLMV</sequence>
<gene>
    <name evidence="1" type="ORF">PGIGA_G00159890</name>
</gene>
<keyword evidence="2" id="KW-1185">Reference proteome</keyword>
<dbReference type="Proteomes" id="UP000829447">
    <property type="component" value="Linkage Group LG26"/>
</dbReference>
<evidence type="ECO:0000313" key="2">
    <source>
        <dbReference type="Proteomes" id="UP000829447"/>
    </source>
</evidence>
<protein>
    <submittedName>
        <fullName evidence="1">Uncharacterized protein</fullName>
    </submittedName>
</protein>
<dbReference type="EMBL" id="CM040479">
    <property type="protein sequence ID" value="MCI4393648.1"/>
    <property type="molecule type" value="Genomic_DNA"/>
</dbReference>
<reference evidence="1 2" key="1">
    <citation type="journal article" date="2022" name="bioRxiv">
        <title>An ancient truncated duplication of the anti-Mullerian hormone receptor type 2 gene is a potential conserved master sex determinant in the Pangasiidae catfish family.</title>
        <authorList>
            <person name="Wen M."/>
            <person name="Pan Q."/>
            <person name="Jouanno E."/>
            <person name="Montfort J."/>
            <person name="Zahm M."/>
            <person name="Cabau C."/>
            <person name="Klopp C."/>
            <person name="Iampietro C."/>
            <person name="Roques C."/>
            <person name="Bouchez O."/>
            <person name="Castinel A."/>
            <person name="Donnadieu C."/>
            <person name="Parrinello H."/>
            <person name="Poncet C."/>
            <person name="Belmonte E."/>
            <person name="Gautier V."/>
            <person name="Avarre J.-C."/>
            <person name="Dugue R."/>
            <person name="Gustiano R."/>
            <person name="Ha T.T.T."/>
            <person name="Campet M."/>
            <person name="Sriphairoj K."/>
            <person name="Ribolli J."/>
            <person name="de Almeida F.L."/>
            <person name="Desvignes T."/>
            <person name="Postlethwait J.H."/>
            <person name="Bucao C.F."/>
            <person name="Robinson-Rechavi M."/>
            <person name="Bobe J."/>
            <person name="Herpin A."/>
            <person name="Guiguen Y."/>
        </authorList>
    </citation>
    <scope>NUCLEOTIDE SEQUENCE [LARGE SCALE GENOMIC DNA]</scope>
    <source>
        <strain evidence="1">YG-Dec2019</strain>
    </source>
</reference>
<name>A0ACC5XR98_PANGG</name>